<evidence type="ECO:0000313" key="1">
    <source>
        <dbReference type="Ensembl" id="ENSLLEP00000048526.1"/>
    </source>
</evidence>
<dbReference type="SUPFAM" id="SSF48452">
    <property type="entry name" value="TPR-like"/>
    <property type="match status" value="2"/>
</dbReference>
<dbReference type="Gene3D" id="1.25.40.10">
    <property type="entry name" value="Tetratricopeptide repeat domain"/>
    <property type="match status" value="2"/>
</dbReference>
<protein>
    <submittedName>
        <fullName evidence="1">Tetratricopeptide repeat domain 22</fullName>
    </submittedName>
</protein>
<dbReference type="AlphaFoldDB" id="A0A8C5R9Q7"/>
<dbReference type="InterPro" id="IPR042342">
    <property type="entry name" value="TTC22"/>
</dbReference>
<organism evidence="1 2">
    <name type="scientific">Leptobrachium leishanense</name>
    <name type="common">Leishan spiny toad</name>
    <dbReference type="NCBI Taxonomy" id="445787"/>
    <lineage>
        <taxon>Eukaryota</taxon>
        <taxon>Metazoa</taxon>
        <taxon>Chordata</taxon>
        <taxon>Craniata</taxon>
        <taxon>Vertebrata</taxon>
        <taxon>Euteleostomi</taxon>
        <taxon>Amphibia</taxon>
        <taxon>Batrachia</taxon>
        <taxon>Anura</taxon>
        <taxon>Pelobatoidea</taxon>
        <taxon>Megophryidae</taxon>
        <taxon>Leptobrachium</taxon>
    </lineage>
</organism>
<keyword evidence="2" id="KW-1185">Reference proteome</keyword>
<name>A0A8C5R9Q7_9ANUR</name>
<evidence type="ECO:0000313" key="2">
    <source>
        <dbReference type="Proteomes" id="UP000694569"/>
    </source>
</evidence>
<dbReference type="OrthoDB" id="9976543at2759"/>
<dbReference type="GeneTree" id="ENSGT00390000007658"/>
<dbReference type="Ensembl" id="ENSLLET00000050420.1">
    <property type="protein sequence ID" value="ENSLLEP00000048526.1"/>
    <property type="gene ID" value="ENSLLEG00000030589.1"/>
</dbReference>
<dbReference type="SMART" id="SM00028">
    <property type="entry name" value="TPR"/>
    <property type="match status" value="4"/>
</dbReference>
<dbReference type="InterPro" id="IPR011990">
    <property type="entry name" value="TPR-like_helical_dom_sf"/>
</dbReference>
<accession>A0A8C5R9Q7</accession>
<sequence length="567" mass="65058">MEETLGVDIETLIDEFEYIPGHFHLEMNLNFESCTPDQFRRRDIKLKRDVLQFQLESDFSFQQHAVKNLLGVFSFYLDEVDSAKDIFLSVSQLDPDNLNAWANLAYVYDRLNMEDKASECTDRLSHLMGLEGDDGDSVDRKLRGARCLAEQGYVHSFDVGLLNEEDNIEKLKAGIGLYEKALVFGKQEIPVEEKRSWFFTMASIYIKLDELLVNKKEDESNRLQFFNKTLMLLKESARSSNSHYRALAWCYIGMMLDKQHTFPTTPMGIHDCGYSGAHSLDFYSKAIEIGKEDALLLNRLAKVFHFLGKQEMTIGVCNMALDILQDPKLNWQAYGTRAQIFIRMYVRDLERAKMGLVGLPDRKLLTDAKSDLDNILNVYPCLKTYLDMGQVCYYMGVDAVQEMFLTDENAINDALVCISKAAELDLGDTLPELQLLKGKCLRVKGEETNALECFQQAIQLDCKGTQGTESFRCLIETLLSLYHQNKINDKTLTQEVEMRVKEAQRKYSTENVTQELQIICRSNTSEIVELSRLMIASGKMELVKLLFKSMKVNDRKTTMNRRFSSIN</sequence>
<gene>
    <name evidence="1" type="primary">TTC22</name>
</gene>
<reference evidence="1" key="2">
    <citation type="submission" date="2025-09" db="UniProtKB">
        <authorList>
            <consortium name="Ensembl"/>
        </authorList>
    </citation>
    <scope>IDENTIFICATION</scope>
</reference>
<proteinExistence type="predicted"/>
<dbReference type="InterPro" id="IPR019734">
    <property type="entry name" value="TPR_rpt"/>
</dbReference>
<dbReference type="PANTHER" id="PTHR16253">
    <property type="entry name" value="TETRATRICOPEPTIDE REPEAT PROTEIN 22"/>
    <property type="match status" value="1"/>
</dbReference>
<reference evidence="1" key="1">
    <citation type="submission" date="2025-08" db="UniProtKB">
        <authorList>
            <consortium name="Ensembl"/>
        </authorList>
    </citation>
    <scope>IDENTIFICATION</scope>
</reference>
<dbReference type="PANTHER" id="PTHR16253:SF0">
    <property type="entry name" value="TETRATRICOPEPTIDE REPEAT PROTEIN 22"/>
    <property type="match status" value="1"/>
</dbReference>
<dbReference type="Proteomes" id="UP000694569">
    <property type="component" value="Unplaced"/>
</dbReference>